<evidence type="ECO:0000313" key="3">
    <source>
        <dbReference type="EMBL" id="GHC54384.1"/>
    </source>
</evidence>
<keyword evidence="1" id="KW-0680">Restriction system</keyword>
<protein>
    <submittedName>
        <fullName evidence="3">Specificity protein S</fullName>
    </submittedName>
</protein>
<dbReference type="InterPro" id="IPR044946">
    <property type="entry name" value="Restrct_endonuc_typeI_TRD_sf"/>
</dbReference>
<keyword evidence="4" id="KW-1185">Reference proteome</keyword>
<dbReference type="EMBL" id="BMXI01000008">
    <property type="protein sequence ID" value="GHC54384.1"/>
    <property type="molecule type" value="Genomic_DNA"/>
</dbReference>
<dbReference type="CDD" id="cd17246">
    <property type="entry name" value="RMtype1_S_SonII-TRD2-CR2_like"/>
    <property type="match status" value="1"/>
</dbReference>
<dbReference type="Proteomes" id="UP000644507">
    <property type="component" value="Unassembled WGS sequence"/>
</dbReference>
<name>A0A918TLA9_9BACT</name>
<accession>A0A918TLA9</accession>
<dbReference type="AlphaFoldDB" id="A0A918TLA9"/>
<keyword evidence="2" id="KW-0238">DNA-binding</keyword>
<evidence type="ECO:0000256" key="1">
    <source>
        <dbReference type="ARBA" id="ARBA00022747"/>
    </source>
</evidence>
<dbReference type="PANTHER" id="PTHR30408:SF12">
    <property type="entry name" value="TYPE I RESTRICTION ENZYME MJAVIII SPECIFICITY SUBUNIT"/>
    <property type="match status" value="1"/>
</dbReference>
<proteinExistence type="predicted"/>
<dbReference type="SUPFAM" id="SSF116734">
    <property type="entry name" value="DNA methylase specificity domain"/>
    <property type="match status" value="2"/>
</dbReference>
<sequence>MKNRLTTTALADVCSLVTDGTHDTPKRVEEGFPLVKAKEIVGGTIDFETCDQISEPDHRKVIARSKPEQFDTLFAHIGASLGEAALVRTKREFSIKNVALFKPDPKKIDGRYLYYLVVSPQFQALAKGTKTGSAQPFLGLGQLRVHQIQYHADLPTQRRIAGILSAYDELIENNLRRIRILEEMAQSLYREWFVHFRIPPEVLTQAGLPPKLTLTNSPLGPIPDGWEVKTVEDALKRFPAGKKYSQKTVDETGAIPVLDQGKSGIIGYHNDEPGFVATEDNPVIVFANHTCYQRIIQYPFSAIQNVLPFRSAPDLARNLYWLHWATKDLIEFNDYKGHWPEFIAKNLLVPPTEICSAFGVFAEKIVRSVYSLERRNQTLRQTRDLLLPKLLSPRQGIK</sequence>
<dbReference type="InterPro" id="IPR052021">
    <property type="entry name" value="Type-I_RS_S_subunit"/>
</dbReference>
<evidence type="ECO:0000256" key="2">
    <source>
        <dbReference type="ARBA" id="ARBA00023125"/>
    </source>
</evidence>
<evidence type="ECO:0000313" key="4">
    <source>
        <dbReference type="Proteomes" id="UP000644507"/>
    </source>
</evidence>
<organism evidence="3 4">
    <name type="scientific">Roseibacillus persicicus</name>
    <dbReference type="NCBI Taxonomy" id="454148"/>
    <lineage>
        <taxon>Bacteria</taxon>
        <taxon>Pseudomonadati</taxon>
        <taxon>Verrucomicrobiota</taxon>
        <taxon>Verrucomicrobiia</taxon>
        <taxon>Verrucomicrobiales</taxon>
        <taxon>Verrucomicrobiaceae</taxon>
        <taxon>Roseibacillus</taxon>
    </lineage>
</organism>
<gene>
    <name evidence="3" type="primary">hsdS</name>
    <name evidence="3" type="ORF">GCM10007100_20990</name>
</gene>
<dbReference type="PANTHER" id="PTHR30408">
    <property type="entry name" value="TYPE-1 RESTRICTION ENZYME ECOKI SPECIFICITY PROTEIN"/>
    <property type="match status" value="1"/>
</dbReference>
<dbReference type="GO" id="GO:0009307">
    <property type="term" value="P:DNA restriction-modification system"/>
    <property type="evidence" value="ECO:0007669"/>
    <property type="project" value="UniProtKB-KW"/>
</dbReference>
<dbReference type="Gene3D" id="3.90.220.20">
    <property type="entry name" value="DNA methylase specificity domains"/>
    <property type="match status" value="2"/>
</dbReference>
<dbReference type="RefSeq" id="WP_229809478.1">
    <property type="nucleotide sequence ID" value="NZ_BMXI01000008.1"/>
</dbReference>
<reference evidence="3" key="1">
    <citation type="journal article" date="2014" name="Int. J. Syst. Evol. Microbiol.">
        <title>Complete genome sequence of Corynebacterium casei LMG S-19264T (=DSM 44701T), isolated from a smear-ripened cheese.</title>
        <authorList>
            <consortium name="US DOE Joint Genome Institute (JGI-PGF)"/>
            <person name="Walter F."/>
            <person name="Albersmeier A."/>
            <person name="Kalinowski J."/>
            <person name="Ruckert C."/>
        </authorList>
    </citation>
    <scope>NUCLEOTIDE SEQUENCE</scope>
    <source>
        <strain evidence="3">KCTC 12988</strain>
    </source>
</reference>
<comment type="caution">
    <text evidence="3">The sequence shown here is derived from an EMBL/GenBank/DDBJ whole genome shotgun (WGS) entry which is preliminary data.</text>
</comment>
<reference evidence="3" key="2">
    <citation type="submission" date="2020-09" db="EMBL/GenBank/DDBJ databases">
        <authorList>
            <person name="Sun Q."/>
            <person name="Kim S."/>
        </authorList>
    </citation>
    <scope>NUCLEOTIDE SEQUENCE</scope>
    <source>
        <strain evidence="3">KCTC 12988</strain>
    </source>
</reference>
<dbReference type="GO" id="GO:0003677">
    <property type="term" value="F:DNA binding"/>
    <property type="evidence" value="ECO:0007669"/>
    <property type="project" value="UniProtKB-KW"/>
</dbReference>